<dbReference type="RefSeq" id="WP_126158183.1">
    <property type="nucleotide sequence ID" value="NZ_RQXW01000006.1"/>
</dbReference>
<protein>
    <submittedName>
        <fullName evidence="1">DNA-binding protein</fullName>
    </submittedName>
</protein>
<evidence type="ECO:0000313" key="1">
    <source>
        <dbReference type="EMBL" id="RTE66110.1"/>
    </source>
</evidence>
<keyword evidence="1" id="KW-0238">DNA-binding</keyword>
<proteinExistence type="predicted"/>
<dbReference type="EMBL" id="RQXW01000006">
    <property type="protein sequence ID" value="RTE66110.1"/>
    <property type="molecule type" value="Genomic_DNA"/>
</dbReference>
<dbReference type="Proteomes" id="UP000283087">
    <property type="component" value="Unassembled WGS sequence"/>
</dbReference>
<evidence type="ECO:0000313" key="2">
    <source>
        <dbReference type="Proteomes" id="UP000283087"/>
    </source>
</evidence>
<organism evidence="1 2">
    <name type="scientific">Amphritea opalescens</name>
    <dbReference type="NCBI Taxonomy" id="2490544"/>
    <lineage>
        <taxon>Bacteria</taxon>
        <taxon>Pseudomonadati</taxon>
        <taxon>Pseudomonadota</taxon>
        <taxon>Gammaproteobacteria</taxon>
        <taxon>Oceanospirillales</taxon>
        <taxon>Oceanospirillaceae</taxon>
        <taxon>Amphritea</taxon>
    </lineage>
</organism>
<dbReference type="OrthoDB" id="7025252at2"/>
<gene>
    <name evidence="1" type="ORF">EH243_08295</name>
</gene>
<keyword evidence="2" id="KW-1185">Reference proteome</keyword>
<reference evidence="1 2" key="1">
    <citation type="submission" date="2018-11" db="EMBL/GenBank/DDBJ databases">
        <title>The draft genome sequence of Amphritea opalescens ANRC-JH13T.</title>
        <authorList>
            <person name="Fang Z."/>
            <person name="Zhang Y."/>
            <person name="Han X."/>
        </authorList>
    </citation>
    <scope>NUCLEOTIDE SEQUENCE [LARGE SCALE GENOMIC DNA]</scope>
    <source>
        <strain evidence="1 2">ANRC-JH13</strain>
    </source>
</reference>
<dbReference type="AlphaFoldDB" id="A0A430KRL5"/>
<comment type="caution">
    <text evidence="1">The sequence shown here is derived from an EMBL/GenBank/DDBJ whole genome shotgun (WGS) entry which is preliminary data.</text>
</comment>
<sequence length="209" mass="23579">MKSIEERKYKLELDIEAGLRITQHALNTFRDNSCRRAFSLSEMVLEPKSSSISDIFDNVFDYAVKGYTSAADCISLDDLQDMQAFLHIASSAMEFYEANRLTECENVFSAMIARAKLDLASGGYDYAFTEDGNLFISGYKDDLLTLSEVAFLANMNEKSVRNATHQTKDDRLETVKVGGRTYVTPEDGLRWLCKRRGFIPTDTLEVEAS</sequence>
<name>A0A430KRL5_9GAMM</name>
<dbReference type="GO" id="GO:0003677">
    <property type="term" value="F:DNA binding"/>
    <property type="evidence" value="ECO:0007669"/>
    <property type="project" value="UniProtKB-KW"/>
</dbReference>
<accession>A0A430KRL5</accession>